<accession>A0AA48GW83</accession>
<dbReference type="Proteomes" id="UP001238179">
    <property type="component" value="Chromosome"/>
</dbReference>
<dbReference type="EMBL" id="AP027080">
    <property type="protein sequence ID" value="BDU72991.1"/>
    <property type="molecule type" value="Genomic_DNA"/>
</dbReference>
<evidence type="ECO:0000313" key="3">
    <source>
        <dbReference type="Proteomes" id="UP001238179"/>
    </source>
</evidence>
<evidence type="ECO:0000313" key="2">
    <source>
        <dbReference type="EMBL" id="BDU72991.1"/>
    </source>
</evidence>
<evidence type="ECO:0008006" key="4">
    <source>
        <dbReference type="Google" id="ProtNLM"/>
    </source>
</evidence>
<keyword evidence="3" id="KW-1185">Reference proteome</keyword>
<gene>
    <name evidence="2" type="ORF">METEAL_21650</name>
</gene>
<organism evidence="2 3">
    <name type="scientific">Mesoterricola silvestris</name>
    <dbReference type="NCBI Taxonomy" id="2927979"/>
    <lineage>
        <taxon>Bacteria</taxon>
        <taxon>Pseudomonadati</taxon>
        <taxon>Acidobacteriota</taxon>
        <taxon>Holophagae</taxon>
        <taxon>Holophagales</taxon>
        <taxon>Holophagaceae</taxon>
        <taxon>Mesoterricola</taxon>
    </lineage>
</organism>
<dbReference type="RefSeq" id="WP_316411635.1">
    <property type="nucleotide sequence ID" value="NZ_AP027080.1"/>
</dbReference>
<feature type="signal peptide" evidence="1">
    <location>
        <begin position="1"/>
        <end position="18"/>
    </location>
</feature>
<dbReference type="SUPFAM" id="SSF56925">
    <property type="entry name" value="OMPA-like"/>
    <property type="match status" value="1"/>
</dbReference>
<sequence>MKRLALSTLFLVSAASLAAADFTGGIQLGPAFPLGDMRDLANRSVGAQLVFFGRWDLGAGSMVRARLEGTSAKGTPKYLNSPFGTLTNADGVQITAATTGLGADYLWYLEGSPARGAYFGTGLSYASNRVDLSLPVASGGTNNTSYNSGGLGYGFYAGYQFSPRWSMELVYRASTFNKDIDVKGQTGTFRYTMPSLSVVAGYTF</sequence>
<feature type="chain" id="PRO_5041387848" description="Outer membrane protein beta-barrel domain-containing protein" evidence="1">
    <location>
        <begin position="19"/>
        <end position="204"/>
    </location>
</feature>
<proteinExistence type="predicted"/>
<keyword evidence="1" id="KW-0732">Signal</keyword>
<dbReference type="InterPro" id="IPR011250">
    <property type="entry name" value="OMP/PagP_B-barrel"/>
</dbReference>
<protein>
    <recommendedName>
        <fullName evidence="4">Outer membrane protein beta-barrel domain-containing protein</fullName>
    </recommendedName>
</protein>
<dbReference type="KEGG" id="msil:METEAL_21650"/>
<name>A0AA48GW83_9BACT</name>
<reference evidence="3" key="1">
    <citation type="journal article" date="2023" name="Int. J. Syst. Evol. Microbiol.">
        <title>Mesoterricola silvestris gen. nov., sp. nov., Mesoterricola sediminis sp. nov., Geothrix oryzae sp. nov., Geothrix edaphica sp. nov., Geothrix rubra sp. nov., and Geothrix limicola sp. nov., six novel members of Acidobacteriota isolated from soils.</title>
        <authorList>
            <person name="Itoh H."/>
            <person name="Sugisawa Y."/>
            <person name="Mise K."/>
            <person name="Xu Z."/>
            <person name="Kuniyasu M."/>
            <person name="Ushijima N."/>
            <person name="Kawano K."/>
            <person name="Kobayashi E."/>
            <person name="Shiratori Y."/>
            <person name="Masuda Y."/>
            <person name="Senoo K."/>
        </authorList>
    </citation>
    <scope>NUCLEOTIDE SEQUENCE [LARGE SCALE GENOMIC DNA]</scope>
    <source>
        <strain evidence="3">W79</strain>
    </source>
</reference>
<dbReference type="AlphaFoldDB" id="A0AA48GW83"/>
<dbReference type="Gene3D" id="2.40.160.20">
    <property type="match status" value="1"/>
</dbReference>
<evidence type="ECO:0000256" key="1">
    <source>
        <dbReference type="SAM" id="SignalP"/>
    </source>
</evidence>